<dbReference type="Proteomes" id="UP000298173">
    <property type="component" value="Unassembled WGS sequence"/>
</dbReference>
<dbReference type="SMART" id="SM00966">
    <property type="entry name" value="SpoVT_AbrB"/>
    <property type="match status" value="1"/>
</dbReference>
<accession>A0A4R8UW24</accession>
<dbReference type="NCBIfam" id="TIGR01439">
    <property type="entry name" value="lp_hng_hel_AbrB"/>
    <property type="match status" value="1"/>
</dbReference>
<evidence type="ECO:0000259" key="2">
    <source>
        <dbReference type="PROSITE" id="PS51740"/>
    </source>
</evidence>
<dbReference type="EMBL" id="SOEY01000018">
    <property type="protein sequence ID" value="TFB73213.1"/>
    <property type="molecule type" value="Genomic_DNA"/>
</dbReference>
<dbReference type="PROSITE" id="PS51740">
    <property type="entry name" value="SPOVT_ABRB"/>
    <property type="match status" value="1"/>
</dbReference>
<dbReference type="AlphaFoldDB" id="A0A4R8UW24"/>
<keyword evidence="1 3" id="KW-0238">DNA-binding</keyword>
<feature type="domain" description="SpoVT-AbrB" evidence="2">
    <location>
        <begin position="1"/>
        <end position="43"/>
    </location>
</feature>
<reference evidence="3 4" key="1">
    <citation type="submission" date="2019-03" db="EMBL/GenBank/DDBJ databases">
        <title>Genomics of glacier-inhabiting Cryobacterium strains.</title>
        <authorList>
            <person name="Liu Q."/>
            <person name="Xin Y.-H."/>
        </authorList>
    </citation>
    <scope>NUCLEOTIDE SEQUENCE [LARGE SCALE GENOMIC DNA]</scope>
    <source>
        <strain evidence="3 4">HLT2-23</strain>
    </source>
</reference>
<dbReference type="InterPro" id="IPR037914">
    <property type="entry name" value="SpoVT-AbrB_sf"/>
</dbReference>
<protein>
    <submittedName>
        <fullName evidence="3">AbrB/MazE/SpoVT family DNA-binding domain-containing protein</fullName>
    </submittedName>
</protein>
<dbReference type="GO" id="GO:0003677">
    <property type="term" value="F:DNA binding"/>
    <property type="evidence" value="ECO:0007669"/>
    <property type="project" value="UniProtKB-UniRule"/>
</dbReference>
<dbReference type="SUPFAM" id="SSF89447">
    <property type="entry name" value="AbrB/MazE/MraZ-like"/>
    <property type="match status" value="1"/>
</dbReference>
<dbReference type="Gene3D" id="2.10.260.10">
    <property type="match status" value="1"/>
</dbReference>
<sequence length="80" mass="9028">MRITSKGQVTIPQWVRERYGLMPQTDVEFTERDGMVVLTPLASASKHDRADLMLAGLRGSAQKSLTTDEIMQLTRAYEDD</sequence>
<keyword evidence="4" id="KW-1185">Reference proteome</keyword>
<gene>
    <name evidence="3" type="ORF">E3O06_08245</name>
</gene>
<evidence type="ECO:0000256" key="1">
    <source>
        <dbReference type="PROSITE-ProRule" id="PRU01076"/>
    </source>
</evidence>
<name>A0A4R8UW24_9MICO</name>
<evidence type="ECO:0000313" key="4">
    <source>
        <dbReference type="Proteomes" id="UP000298173"/>
    </source>
</evidence>
<proteinExistence type="predicted"/>
<organism evidence="3 4">
    <name type="scientific">Cryobacterium glaciale</name>
    <dbReference type="NCBI Taxonomy" id="1259145"/>
    <lineage>
        <taxon>Bacteria</taxon>
        <taxon>Bacillati</taxon>
        <taxon>Actinomycetota</taxon>
        <taxon>Actinomycetes</taxon>
        <taxon>Micrococcales</taxon>
        <taxon>Microbacteriaceae</taxon>
        <taxon>Cryobacterium</taxon>
    </lineage>
</organism>
<comment type="caution">
    <text evidence="3">The sequence shown here is derived from an EMBL/GenBank/DDBJ whole genome shotgun (WGS) entry which is preliminary data.</text>
</comment>
<dbReference type="OrthoDB" id="9811597at2"/>
<dbReference type="InterPro" id="IPR007159">
    <property type="entry name" value="SpoVT-AbrB_dom"/>
</dbReference>
<evidence type="ECO:0000313" key="3">
    <source>
        <dbReference type="EMBL" id="TFB73213.1"/>
    </source>
</evidence>
<dbReference type="Pfam" id="PF04014">
    <property type="entry name" value="MazE_antitoxin"/>
    <property type="match status" value="1"/>
</dbReference>